<evidence type="ECO:0000256" key="1">
    <source>
        <dbReference type="SAM" id="Phobius"/>
    </source>
</evidence>
<evidence type="ECO:0000313" key="2">
    <source>
        <dbReference type="EMBL" id="AKM54147.1"/>
    </source>
</evidence>
<protein>
    <submittedName>
        <fullName evidence="2">Uncharacterized protein</fullName>
    </submittedName>
</protein>
<keyword evidence="1" id="KW-0472">Membrane</keyword>
<dbReference type="RefSeq" id="WP_047791383.1">
    <property type="nucleotide sequence ID" value="NZ_CP011856.1"/>
</dbReference>
<reference evidence="3" key="2">
    <citation type="submission" date="2015-06" db="EMBL/GenBank/DDBJ databases">
        <title>Complete genome sequence of Spiroplasma eriocheiris TDA-040725-5 (DSM 21848).</title>
        <authorList>
            <person name="Lo W.-S."/>
            <person name="Kuo C.-H."/>
        </authorList>
    </citation>
    <scope>NUCLEOTIDE SEQUENCE [LARGE SCALE GENOMIC DNA]</scope>
    <source>
        <strain evidence="3">TDA-040725-5</strain>
    </source>
</reference>
<organism evidence="2 3">
    <name type="scientific">Spiroplasma eriocheiris</name>
    <dbReference type="NCBI Taxonomy" id="315358"/>
    <lineage>
        <taxon>Bacteria</taxon>
        <taxon>Bacillati</taxon>
        <taxon>Mycoplasmatota</taxon>
        <taxon>Mollicutes</taxon>
        <taxon>Entomoplasmatales</taxon>
        <taxon>Spiroplasmataceae</taxon>
        <taxon>Spiroplasma</taxon>
    </lineage>
</organism>
<dbReference type="KEGG" id="seri:SERIO_v1c05760"/>
<dbReference type="STRING" id="315358.SERIO_v1c05760"/>
<feature type="transmembrane region" description="Helical" evidence="1">
    <location>
        <begin position="165"/>
        <end position="187"/>
    </location>
</feature>
<evidence type="ECO:0000313" key="3">
    <source>
        <dbReference type="Proteomes" id="UP000035661"/>
    </source>
</evidence>
<dbReference type="PATRIC" id="fig|743698.3.peg.576"/>
<keyword evidence="1" id="KW-0812">Transmembrane</keyword>
<proteinExistence type="predicted"/>
<feature type="transmembrane region" description="Helical" evidence="1">
    <location>
        <begin position="199"/>
        <end position="222"/>
    </location>
</feature>
<dbReference type="EMBL" id="CP011856">
    <property type="protein sequence ID" value="AKM54147.1"/>
    <property type="molecule type" value="Genomic_DNA"/>
</dbReference>
<name>A0A0H3XMI1_9MOLU</name>
<accession>A0A0H3XMI1</accession>
<gene>
    <name evidence="2" type="ORF">SERIO_v1c05760</name>
</gene>
<keyword evidence="3" id="KW-1185">Reference proteome</keyword>
<keyword evidence="1" id="KW-1133">Transmembrane helix</keyword>
<reference evidence="2 3" key="1">
    <citation type="journal article" date="2015" name="Genome Biol. Evol.">
        <title>Found and Lost: The Fates of Horizontally Acquired Genes in Arthropod-Symbiotic Spiroplasma.</title>
        <authorList>
            <person name="Lo W.S."/>
            <person name="Gasparich G.E."/>
            <person name="Kuo C.H."/>
        </authorList>
    </citation>
    <scope>NUCLEOTIDE SEQUENCE [LARGE SCALE GENOMIC DNA]</scope>
    <source>
        <strain evidence="3">TDA-040725-5</strain>
    </source>
</reference>
<dbReference type="Proteomes" id="UP000035661">
    <property type="component" value="Chromosome"/>
</dbReference>
<sequence>MLLKDLMKINRGVVINRFEHFAVKCPNCDGKTPPTSYQIWPNHQRDFCRKIDPNLLITQPGDLLIYAKYPFTSLIIKKESEINKLVPSNYYLLRKLNPNKKISISNLQNILKEKFINPYVNTANDNEELKKLTIKILDLSELNITDPDYLSLITGLHFSQKVRNIFWWFFSTIIILFIILGLSPLINSLNNKPLLYTNLGISIFLGCFDGVLLIILITFLGIENHWGAKTKLKLKTVKDQPHERKIKKLIYYKELYEQNLITLDEYNLVKQKILKLKKK</sequence>
<dbReference type="AlphaFoldDB" id="A0A0H3XMI1"/>